<evidence type="ECO:0000313" key="1">
    <source>
        <dbReference type="EnsemblPlants" id="PGSC0003DMT400092956"/>
    </source>
</evidence>
<organism evidence="1 2">
    <name type="scientific">Solanum tuberosum</name>
    <name type="common">Potato</name>
    <dbReference type="NCBI Taxonomy" id="4113"/>
    <lineage>
        <taxon>Eukaryota</taxon>
        <taxon>Viridiplantae</taxon>
        <taxon>Streptophyta</taxon>
        <taxon>Embryophyta</taxon>
        <taxon>Tracheophyta</taxon>
        <taxon>Spermatophyta</taxon>
        <taxon>Magnoliopsida</taxon>
        <taxon>eudicotyledons</taxon>
        <taxon>Gunneridae</taxon>
        <taxon>Pentapetalae</taxon>
        <taxon>asterids</taxon>
        <taxon>lamiids</taxon>
        <taxon>Solanales</taxon>
        <taxon>Solanaceae</taxon>
        <taxon>Solanoideae</taxon>
        <taxon>Solaneae</taxon>
        <taxon>Solanum</taxon>
    </lineage>
</organism>
<reference evidence="2" key="1">
    <citation type="journal article" date="2011" name="Nature">
        <title>Genome sequence and analysis of the tuber crop potato.</title>
        <authorList>
            <consortium name="The Potato Genome Sequencing Consortium"/>
        </authorList>
    </citation>
    <scope>NUCLEOTIDE SEQUENCE [LARGE SCALE GENOMIC DNA]</scope>
    <source>
        <strain evidence="2">cv. DM1-3 516 R44</strain>
    </source>
</reference>
<dbReference type="AlphaFoldDB" id="M1DQY1"/>
<sequence>MSELDDSMEQQIQSVENIKKELGWLEITYGRTYMLCGERSASPRGPDLVKDQDEPEGIMNWLKNTYSSFNSLGLPLAQKGNMKGKIVAKMEKGKNVEVETIEENLRMKVYRFKQEIREMGERRIEVELATAVAQAKSAALDAELAAKMARYAIMNEETADMRKEHDVFNNDITMRLQKICVKCYFFN</sequence>
<dbReference type="EnsemblPlants" id="PGSC0003DMT400092956">
    <property type="protein sequence ID" value="PGSC0003DMT400092956"/>
    <property type="gene ID" value="PGSC0003DMG400042527"/>
</dbReference>
<dbReference type="HOGENOM" id="CLU_1638337_0_0_1"/>
<dbReference type="Proteomes" id="UP000011115">
    <property type="component" value="Unassembled WGS sequence"/>
</dbReference>
<keyword evidence="2" id="KW-1185">Reference proteome</keyword>
<dbReference type="InParanoid" id="M1DQY1"/>
<reference evidence="1" key="2">
    <citation type="submission" date="2015-06" db="UniProtKB">
        <authorList>
            <consortium name="EnsemblPlants"/>
        </authorList>
    </citation>
    <scope>IDENTIFICATION</scope>
    <source>
        <strain evidence="1">DM1-3 516 R44</strain>
    </source>
</reference>
<proteinExistence type="predicted"/>
<dbReference type="Gramene" id="PGSC0003DMT400092956">
    <property type="protein sequence ID" value="PGSC0003DMT400092956"/>
    <property type="gene ID" value="PGSC0003DMG400042527"/>
</dbReference>
<protein>
    <submittedName>
        <fullName evidence="1">Uncharacterized protein</fullName>
    </submittedName>
</protein>
<evidence type="ECO:0000313" key="2">
    <source>
        <dbReference type="Proteomes" id="UP000011115"/>
    </source>
</evidence>
<accession>M1DQY1</accession>
<dbReference type="PaxDb" id="4113-PGSC0003DMT400092956"/>
<name>M1DQY1_SOLTU</name>